<keyword evidence="3" id="KW-1185">Reference proteome</keyword>
<gene>
    <name evidence="2" type="ORF">WR25_05071</name>
</gene>
<protein>
    <submittedName>
        <fullName evidence="2">Uncharacterized protein</fullName>
    </submittedName>
</protein>
<accession>A0A2A2M4L9</accession>
<dbReference type="EMBL" id="LIAE01005190">
    <property type="protein sequence ID" value="PAV93491.1"/>
    <property type="molecule type" value="Genomic_DNA"/>
</dbReference>
<organism evidence="2 3">
    <name type="scientific">Diploscapter pachys</name>
    <dbReference type="NCBI Taxonomy" id="2018661"/>
    <lineage>
        <taxon>Eukaryota</taxon>
        <taxon>Metazoa</taxon>
        <taxon>Ecdysozoa</taxon>
        <taxon>Nematoda</taxon>
        <taxon>Chromadorea</taxon>
        <taxon>Rhabditida</taxon>
        <taxon>Rhabditina</taxon>
        <taxon>Rhabditomorpha</taxon>
        <taxon>Rhabditoidea</taxon>
        <taxon>Rhabditidae</taxon>
        <taxon>Diploscapter</taxon>
    </lineage>
</organism>
<name>A0A2A2M4L9_9BILA</name>
<sequence length="158" mass="16647">MGLSVSVSDEWAGSVAAQAAGLQVIDKASVQVFQLRHCQAVSAGGTAGVAEQVVDLGAPAMADILVHGRIVGRGGQDHSLYFLVQVAGRFGLAATMQQVDQFVAQRVDFGQVPEQAAILAVVQYREQGCRAPTRPVCRPRAGRRTRSACPGWPDHPAS</sequence>
<dbReference type="OrthoDB" id="10621217at2759"/>
<dbReference type="Proteomes" id="UP000218231">
    <property type="component" value="Unassembled WGS sequence"/>
</dbReference>
<comment type="caution">
    <text evidence="2">The sequence shown here is derived from an EMBL/GenBank/DDBJ whole genome shotgun (WGS) entry which is preliminary data.</text>
</comment>
<feature type="region of interest" description="Disordered" evidence="1">
    <location>
        <begin position="137"/>
        <end position="158"/>
    </location>
</feature>
<dbReference type="AlphaFoldDB" id="A0A2A2M4L9"/>
<proteinExistence type="predicted"/>
<evidence type="ECO:0000313" key="3">
    <source>
        <dbReference type="Proteomes" id="UP000218231"/>
    </source>
</evidence>
<reference evidence="2 3" key="1">
    <citation type="journal article" date="2017" name="Curr. Biol.">
        <title>Genome architecture and evolution of a unichromosomal asexual nematode.</title>
        <authorList>
            <person name="Fradin H."/>
            <person name="Zegar C."/>
            <person name="Gutwein M."/>
            <person name="Lucas J."/>
            <person name="Kovtun M."/>
            <person name="Corcoran D."/>
            <person name="Baugh L.R."/>
            <person name="Kiontke K."/>
            <person name="Gunsalus K."/>
            <person name="Fitch D.H."/>
            <person name="Piano F."/>
        </authorList>
    </citation>
    <scope>NUCLEOTIDE SEQUENCE [LARGE SCALE GENOMIC DNA]</scope>
    <source>
        <strain evidence="2">PF1309</strain>
    </source>
</reference>
<evidence type="ECO:0000313" key="2">
    <source>
        <dbReference type="EMBL" id="PAV93491.1"/>
    </source>
</evidence>
<evidence type="ECO:0000256" key="1">
    <source>
        <dbReference type="SAM" id="MobiDB-lite"/>
    </source>
</evidence>